<dbReference type="Proteomes" id="UP000887540">
    <property type="component" value="Unplaced"/>
</dbReference>
<protein>
    <submittedName>
        <fullName evidence="3">Uncharacterized protein</fullName>
    </submittedName>
</protein>
<evidence type="ECO:0000256" key="1">
    <source>
        <dbReference type="SAM" id="SignalP"/>
    </source>
</evidence>
<organism evidence="2 3">
    <name type="scientific">Acrobeloides nanus</name>
    <dbReference type="NCBI Taxonomy" id="290746"/>
    <lineage>
        <taxon>Eukaryota</taxon>
        <taxon>Metazoa</taxon>
        <taxon>Ecdysozoa</taxon>
        <taxon>Nematoda</taxon>
        <taxon>Chromadorea</taxon>
        <taxon>Rhabditida</taxon>
        <taxon>Tylenchina</taxon>
        <taxon>Cephalobomorpha</taxon>
        <taxon>Cephaloboidea</taxon>
        <taxon>Cephalobidae</taxon>
        <taxon>Acrobeloides</taxon>
    </lineage>
</organism>
<sequence length="70" mass="7965">MTSQFLAAMAHASMIFCLLWVREDYVLSSLPPGKPNQEEYDDLDVSFSINLDFYMRRRGSGGGETQTWLA</sequence>
<feature type="chain" id="PRO_5036942276" evidence="1">
    <location>
        <begin position="29"/>
        <end position="70"/>
    </location>
</feature>
<accession>A0A914DXP4</accession>
<keyword evidence="2" id="KW-1185">Reference proteome</keyword>
<feature type="signal peptide" evidence="1">
    <location>
        <begin position="1"/>
        <end position="28"/>
    </location>
</feature>
<keyword evidence="1" id="KW-0732">Signal</keyword>
<dbReference type="WBParaSite" id="ACRNAN_scaffold4342.g6641.t1">
    <property type="protein sequence ID" value="ACRNAN_scaffold4342.g6641.t1"/>
    <property type="gene ID" value="ACRNAN_scaffold4342.g6641"/>
</dbReference>
<proteinExistence type="predicted"/>
<evidence type="ECO:0000313" key="2">
    <source>
        <dbReference type="Proteomes" id="UP000887540"/>
    </source>
</evidence>
<name>A0A914DXP4_9BILA</name>
<reference evidence="3" key="1">
    <citation type="submission" date="2022-11" db="UniProtKB">
        <authorList>
            <consortium name="WormBaseParasite"/>
        </authorList>
    </citation>
    <scope>IDENTIFICATION</scope>
</reference>
<dbReference type="AlphaFoldDB" id="A0A914DXP4"/>
<evidence type="ECO:0000313" key="3">
    <source>
        <dbReference type="WBParaSite" id="ACRNAN_scaffold4342.g6641.t1"/>
    </source>
</evidence>